<dbReference type="InterPro" id="IPR011047">
    <property type="entry name" value="Quinoprotein_ADH-like_sf"/>
</dbReference>
<evidence type="ECO:0000313" key="1">
    <source>
        <dbReference type="EMBL" id="AIC25515.1"/>
    </source>
</evidence>
<dbReference type="RefSeq" id="WP_038686376.1">
    <property type="nucleotide sequence ID" value="NZ_CP006986.1"/>
</dbReference>
<gene>
    <name evidence="1" type="ORF">IE4771_CH00348</name>
</gene>
<dbReference type="SUPFAM" id="SSF50998">
    <property type="entry name" value="Quinoprotein alcohol dehydrogenase-like"/>
    <property type="match status" value="1"/>
</dbReference>
<dbReference type="EMBL" id="CP006986">
    <property type="protein sequence ID" value="AIC25515.1"/>
    <property type="molecule type" value="Genomic_DNA"/>
</dbReference>
<dbReference type="Proteomes" id="UP000027180">
    <property type="component" value="Chromosome"/>
</dbReference>
<protein>
    <submittedName>
        <fullName evidence="1">WD40/YVTN repeat-like domain-containing protein</fullName>
    </submittedName>
</protein>
<dbReference type="KEGG" id="rei:IE4771_CH00348"/>
<dbReference type="AlphaFoldDB" id="A0A060I0U7"/>
<dbReference type="InterPro" id="IPR015943">
    <property type="entry name" value="WD40/YVTN_repeat-like_dom_sf"/>
</dbReference>
<accession>A0A060I0U7</accession>
<dbReference type="Gene3D" id="2.130.10.10">
    <property type="entry name" value="YVTN repeat-like/Quinoprotein amine dehydrogenase"/>
    <property type="match status" value="1"/>
</dbReference>
<dbReference type="OrthoDB" id="8444893at2"/>
<dbReference type="HOGENOM" id="CLU_470796_0_0_5"/>
<name>A0A060I0U7_RHIET</name>
<organism evidence="1 2">
    <name type="scientific">Rhizobium etli bv. mimosae str. IE4771</name>
    <dbReference type="NCBI Taxonomy" id="1432050"/>
    <lineage>
        <taxon>Bacteria</taxon>
        <taxon>Pseudomonadati</taxon>
        <taxon>Pseudomonadota</taxon>
        <taxon>Alphaproteobacteria</taxon>
        <taxon>Hyphomicrobiales</taxon>
        <taxon>Rhizobiaceae</taxon>
        <taxon>Rhizobium/Agrobacterium group</taxon>
        <taxon>Rhizobium</taxon>
    </lineage>
</organism>
<sequence>MDDREKLLGRVKTSADHLAAQVDQRSNVPIEAYLSPEAAQALVDALSIDPDAVNREDLARIHLIRDGLHDALHKANDEQDANGHSIEQLLNALSRLYVDVERLVRQDDPGILEAKALVDRLSSTSRELVATNISQEVATQANSIITNVHVSQRVINLSILNLNVGELNFVKNFKMNIKRLSASVFAIKLGFDKGVVFEGTIRFLNEGVDRILSDIVKFSEFIAEKYRTVKDFIEAIDPLVEKGTRFVKFIGGVIKDLFEDGTPNASEIEFKPHTKMKSQIILSGSASPNGDVLFGGRRGGIFMYVKRTGQFIKVPQSTTDDIFAVGALPPGIGFVLGTADGVLWAKDVSQNRSVSRARLSERISALAVTNWGGASAAIVSGSKSGHLRRWSLSGSLTARISTADGKATTQKVGRSVKAISPWNDQIVVAADDQVVILDSELEIQSEVPVGLPISGMCLLGDESAAIVGNGLLGEINLKRGAYSRLLTVTPSTEYIAVAPLKDRTVIAATRSGKIRALDMNNGAEIGELDLDMTIEGITVVENSLFVYGGTWRSETTSIVKVLWKELETIGPQEISRAIP</sequence>
<proteinExistence type="predicted"/>
<reference evidence="1 2" key="1">
    <citation type="submission" date="2013-12" db="EMBL/GenBank/DDBJ databases">
        <title>Complete genome sequence of Rhizobium etli bv. mimosae IE4771.</title>
        <authorList>
            <person name="Bustos P."/>
            <person name="Santamaria R.I."/>
            <person name="Lozano L."/>
            <person name="Ormeno-Orrillo E."/>
            <person name="Rogel M.A."/>
            <person name="Romero D."/>
            <person name="Cevallos M.A."/>
            <person name="Martinez-Romero E."/>
            <person name="Gonzalez V."/>
        </authorList>
    </citation>
    <scope>NUCLEOTIDE SEQUENCE [LARGE SCALE GENOMIC DNA]</scope>
    <source>
        <strain evidence="1 2">IE4771</strain>
    </source>
</reference>
<evidence type="ECO:0000313" key="2">
    <source>
        <dbReference type="Proteomes" id="UP000027180"/>
    </source>
</evidence>